<dbReference type="GO" id="GO:0030687">
    <property type="term" value="C:preribosome, large subunit precursor"/>
    <property type="evidence" value="ECO:0007669"/>
    <property type="project" value="TreeGrafter"/>
</dbReference>
<dbReference type="PANTHER" id="PTHR16038:SF4">
    <property type="entry name" value="WD REPEAT-CONTAINING PROTEIN 74"/>
    <property type="match status" value="1"/>
</dbReference>
<dbReference type="EMBL" id="JAACJJ010000001">
    <property type="protein sequence ID" value="KAF5330359.1"/>
    <property type="molecule type" value="Genomic_DNA"/>
</dbReference>
<evidence type="ECO:0000256" key="4">
    <source>
        <dbReference type="ARBA" id="ARBA00014234"/>
    </source>
</evidence>
<evidence type="ECO:0000313" key="7">
    <source>
        <dbReference type="Proteomes" id="UP000567179"/>
    </source>
</evidence>
<dbReference type="InterPro" id="IPR015943">
    <property type="entry name" value="WD40/YVTN_repeat-like_dom_sf"/>
</dbReference>
<evidence type="ECO:0000256" key="3">
    <source>
        <dbReference type="ARBA" id="ARBA00011187"/>
    </source>
</evidence>
<evidence type="ECO:0000256" key="2">
    <source>
        <dbReference type="ARBA" id="ARBA00007861"/>
    </source>
</evidence>
<evidence type="ECO:0000256" key="5">
    <source>
        <dbReference type="SAM" id="MobiDB-lite"/>
    </source>
</evidence>
<keyword evidence="7" id="KW-1185">Reference proteome</keyword>
<reference evidence="6 7" key="1">
    <citation type="journal article" date="2020" name="ISME J.">
        <title>Uncovering the hidden diversity of litter-decomposition mechanisms in mushroom-forming fungi.</title>
        <authorList>
            <person name="Floudas D."/>
            <person name="Bentzer J."/>
            <person name="Ahren D."/>
            <person name="Johansson T."/>
            <person name="Persson P."/>
            <person name="Tunlid A."/>
        </authorList>
    </citation>
    <scope>NUCLEOTIDE SEQUENCE [LARGE SCALE GENOMIC DNA]</scope>
    <source>
        <strain evidence="6 7">CBS 101986</strain>
    </source>
</reference>
<comment type="subunit">
    <text evidence="3">Component of the pre-66S ribosomal particle.</text>
</comment>
<protein>
    <recommendedName>
        <fullName evidence="4">Ribosome biogenesis protein NSA1</fullName>
    </recommendedName>
</protein>
<dbReference type="GO" id="GO:0005730">
    <property type="term" value="C:nucleolus"/>
    <property type="evidence" value="ECO:0007669"/>
    <property type="project" value="InterPro"/>
</dbReference>
<dbReference type="PANTHER" id="PTHR16038">
    <property type="entry name" value="NOP SEVEN ASSOCIATED PROTEIN 1"/>
    <property type="match status" value="1"/>
</dbReference>
<evidence type="ECO:0000313" key="6">
    <source>
        <dbReference type="EMBL" id="KAF5330359.1"/>
    </source>
</evidence>
<comment type="function">
    <text evidence="1">Involved in the biogenesis of the 60S ribosomal subunit.</text>
</comment>
<dbReference type="OrthoDB" id="18388at2759"/>
<name>A0A8H5FB41_9AGAR</name>
<sequence length="396" mass="43011">MSRFVIGDELGNIKSLRYTPNAVKEAQCELKTIHQQAGTASGASGVQQLVTLQDEDQKTILGAAFSDGVSVVSTLSSDDKFEVIAEWKEPRLTTGRFIGSALRATSMFTCTSNGMLRKAQFANASENNDKNVHETRALPSRLTDWRLAENGETFAYAGDEVDLSVWDTNLAFSSPQTHPPASSGPTKKRKRNEDLLPGEIWRARNVPNDHLGLRQPVRFTSLVYLESSSSGHHLVAGTQFGDVRRYDTRSARRPVSNWTGVGKVGGVGTVHKGSAEHELFVSDKGSNLYSIDLRAGNILYGYKGLSGAVISIAPTQSYLASVALDRYCRVHSTVSPPPIAGSNMQTKGAILQKTYLTSVPTVIAWDGCTQAEAFATGPVDDDGEEDDIWENMEHVS</sequence>
<gene>
    <name evidence="6" type="ORF">D9619_005669</name>
</gene>
<feature type="compositionally biased region" description="Polar residues" evidence="5">
    <location>
        <begin position="172"/>
        <end position="185"/>
    </location>
</feature>
<dbReference type="Proteomes" id="UP000567179">
    <property type="component" value="Unassembled WGS sequence"/>
</dbReference>
<dbReference type="InterPro" id="IPR037379">
    <property type="entry name" value="WDR74/Nsa1"/>
</dbReference>
<comment type="similarity">
    <text evidence="2">Belongs to the NSA1 family.</text>
</comment>
<feature type="region of interest" description="Disordered" evidence="5">
    <location>
        <begin position="172"/>
        <end position="194"/>
    </location>
</feature>
<dbReference type="InterPro" id="IPR036322">
    <property type="entry name" value="WD40_repeat_dom_sf"/>
</dbReference>
<dbReference type="GO" id="GO:0042273">
    <property type="term" value="P:ribosomal large subunit biogenesis"/>
    <property type="evidence" value="ECO:0007669"/>
    <property type="project" value="InterPro"/>
</dbReference>
<dbReference type="Gene3D" id="2.130.10.10">
    <property type="entry name" value="YVTN repeat-like/Quinoprotein amine dehydrogenase"/>
    <property type="match status" value="1"/>
</dbReference>
<accession>A0A8H5FB41</accession>
<comment type="caution">
    <text evidence="6">The sequence shown here is derived from an EMBL/GenBank/DDBJ whole genome shotgun (WGS) entry which is preliminary data.</text>
</comment>
<dbReference type="SUPFAM" id="SSF50978">
    <property type="entry name" value="WD40 repeat-like"/>
    <property type="match status" value="1"/>
</dbReference>
<dbReference type="AlphaFoldDB" id="A0A8H5FB41"/>
<organism evidence="6 7">
    <name type="scientific">Psilocybe cf. subviscida</name>
    <dbReference type="NCBI Taxonomy" id="2480587"/>
    <lineage>
        <taxon>Eukaryota</taxon>
        <taxon>Fungi</taxon>
        <taxon>Dikarya</taxon>
        <taxon>Basidiomycota</taxon>
        <taxon>Agaricomycotina</taxon>
        <taxon>Agaricomycetes</taxon>
        <taxon>Agaricomycetidae</taxon>
        <taxon>Agaricales</taxon>
        <taxon>Agaricineae</taxon>
        <taxon>Strophariaceae</taxon>
        <taxon>Psilocybe</taxon>
    </lineage>
</organism>
<evidence type="ECO:0000256" key="1">
    <source>
        <dbReference type="ARBA" id="ARBA00002889"/>
    </source>
</evidence>
<proteinExistence type="inferred from homology"/>